<dbReference type="InterPro" id="IPR003599">
    <property type="entry name" value="Ig_sub"/>
</dbReference>
<keyword evidence="3" id="KW-0812">Transmembrane</keyword>
<feature type="transmembrane region" description="Helical" evidence="3">
    <location>
        <begin position="722"/>
        <end position="743"/>
    </location>
</feature>
<dbReference type="InterPro" id="IPR013783">
    <property type="entry name" value="Ig-like_fold"/>
</dbReference>
<dbReference type="OMA" id="GQNERYQ"/>
<dbReference type="GO" id="GO:0007411">
    <property type="term" value="P:axon guidance"/>
    <property type="evidence" value="ECO:0007669"/>
    <property type="project" value="TreeGrafter"/>
</dbReference>
<feature type="chain" id="PRO_5005536630" description="Ig-like domain-containing protein" evidence="4">
    <location>
        <begin position="22"/>
        <end position="761"/>
    </location>
</feature>
<keyword evidence="3" id="KW-1133">Transmembrane helix</keyword>
<dbReference type="Gene3D" id="2.60.40.10">
    <property type="entry name" value="Immunoglobulins"/>
    <property type="match status" value="2"/>
</dbReference>
<dbReference type="SMART" id="SM00408">
    <property type="entry name" value="IGc2"/>
    <property type="match status" value="2"/>
</dbReference>
<evidence type="ECO:0000256" key="4">
    <source>
        <dbReference type="SAM" id="SignalP"/>
    </source>
</evidence>
<evidence type="ECO:0000313" key="6">
    <source>
        <dbReference type="EMBL" id="KNC33461.1"/>
    </source>
</evidence>
<evidence type="ECO:0000259" key="5">
    <source>
        <dbReference type="PROSITE" id="PS50835"/>
    </source>
</evidence>
<sequence length="761" mass="85095">MEAKFLAGIFSFLSIFLAIYAQSTANDVEDSTEFEFETALYYGDSTVNLGERFSITCIIPITDRIFWLKDDEPITRHNLRHGRDEHSYVLSESAIEGEKHKIEAHLSVRHALKVHEGKYQCNDLHSSYHMLRVRTPPVVAQKPMTISPFLLHPIGGSDADSTRQHYSTESGYATIHDLTSSQTNDDDLFTRTWEPIDPETPPQILALPTKKPITTITGQQQQQHHGSHHHHHEHTPHVQQMEHDMKHKLFYINTTNFDGNPLATDARHHNRTKIGIVNLDLNPPPTPPPYYTTDGRRMPTIYYAATPPSFPPPRTTPPPVPHYAMAGYPHKTHESYHVSPGAEVPQTQYPIQTMQPPFYSQYPPTQQQQQQYLQYNTMVSFPSHTGPMGGQQPVQTTTTLYQNPFQQYNQMPAPPPYNMPPNAPGAAVATSAPIFASSSTSGLQPPPGIVTGVAFGGSGVGMTSTISSGSTHSNQELSKVKDEPSTILKISKKIADTVGADINDVKDSVKATLDGGVQYGYVQRLNRKYFAAPLELEALDDSEVNNAQDMKALQDRSVRRRRGEKNGTDVRKVKELEGRYRIIAAERKFIIDRTDINDDGVYSCVANNQKKDINVYAKIAVRVPSNMGVVEGEKLTIICTVVGTDPKLSWTFRNLTINSTSQHYSLKADENHVENAILIIENVSMDDRGEYKCIGRNAATDYLKIAEASDASYVRVKGKFAALWPFLGICAEVLILCTIILIYEKRRNKGELDESDIDNQE</sequence>
<feature type="compositionally biased region" description="Basic residues" evidence="2">
    <location>
        <begin position="225"/>
        <end position="234"/>
    </location>
</feature>
<dbReference type="GO" id="GO:0098632">
    <property type="term" value="F:cell-cell adhesion mediator activity"/>
    <property type="evidence" value="ECO:0007669"/>
    <property type="project" value="TreeGrafter"/>
</dbReference>
<dbReference type="EMBL" id="JRES01000192">
    <property type="protein sequence ID" value="KNC33461.1"/>
    <property type="molecule type" value="Genomic_DNA"/>
</dbReference>
<dbReference type="GO" id="GO:0005886">
    <property type="term" value="C:plasma membrane"/>
    <property type="evidence" value="ECO:0007669"/>
    <property type="project" value="TreeGrafter"/>
</dbReference>
<keyword evidence="7" id="KW-1185">Reference proteome</keyword>
<dbReference type="Proteomes" id="UP000037069">
    <property type="component" value="Unassembled WGS sequence"/>
</dbReference>
<dbReference type="InterPro" id="IPR003598">
    <property type="entry name" value="Ig_sub2"/>
</dbReference>
<evidence type="ECO:0000256" key="2">
    <source>
        <dbReference type="SAM" id="MobiDB-lite"/>
    </source>
</evidence>
<gene>
    <name evidence="6" type="ORF">FF38_00386</name>
</gene>
<dbReference type="GO" id="GO:0030424">
    <property type="term" value="C:axon"/>
    <property type="evidence" value="ECO:0007669"/>
    <property type="project" value="TreeGrafter"/>
</dbReference>
<dbReference type="InterPro" id="IPR007110">
    <property type="entry name" value="Ig-like_dom"/>
</dbReference>
<dbReference type="CDD" id="cd00096">
    <property type="entry name" value="Ig"/>
    <property type="match status" value="1"/>
</dbReference>
<dbReference type="OrthoDB" id="5970915at2759"/>
<dbReference type="GO" id="GO:0007156">
    <property type="term" value="P:homophilic cell adhesion via plasma membrane adhesion molecules"/>
    <property type="evidence" value="ECO:0007669"/>
    <property type="project" value="TreeGrafter"/>
</dbReference>
<dbReference type="STRING" id="7375.A0A0L0CMG6"/>
<protein>
    <recommendedName>
        <fullName evidence="5">Ig-like domain-containing protein</fullName>
    </recommendedName>
</protein>
<organism evidence="6 7">
    <name type="scientific">Lucilia cuprina</name>
    <name type="common">Green bottle fly</name>
    <name type="synonym">Australian sheep blowfly</name>
    <dbReference type="NCBI Taxonomy" id="7375"/>
    <lineage>
        <taxon>Eukaryota</taxon>
        <taxon>Metazoa</taxon>
        <taxon>Ecdysozoa</taxon>
        <taxon>Arthropoda</taxon>
        <taxon>Hexapoda</taxon>
        <taxon>Insecta</taxon>
        <taxon>Pterygota</taxon>
        <taxon>Neoptera</taxon>
        <taxon>Endopterygota</taxon>
        <taxon>Diptera</taxon>
        <taxon>Brachycera</taxon>
        <taxon>Muscomorpha</taxon>
        <taxon>Oestroidea</taxon>
        <taxon>Calliphoridae</taxon>
        <taxon>Luciliinae</taxon>
        <taxon>Lucilia</taxon>
    </lineage>
</organism>
<dbReference type="PANTHER" id="PTHR10075:SF104">
    <property type="entry name" value="BASIGIN, ISOFORM G"/>
    <property type="match status" value="1"/>
</dbReference>
<dbReference type="InterPro" id="IPR013098">
    <property type="entry name" value="Ig_I-set"/>
</dbReference>
<comment type="caution">
    <text evidence="6">The sequence shown here is derived from an EMBL/GenBank/DDBJ whole genome shotgun (WGS) entry which is preliminary data.</text>
</comment>
<keyword evidence="4" id="KW-0732">Signal</keyword>
<dbReference type="SMART" id="SM00409">
    <property type="entry name" value="IG"/>
    <property type="match status" value="2"/>
</dbReference>
<dbReference type="InterPro" id="IPR036179">
    <property type="entry name" value="Ig-like_dom_sf"/>
</dbReference>
<reference evidence="6 7" key="1">
    <citation type="journal article" date="2015" name="Nat. Commun.">
        <title>Lucilia cuprina genome unlocks parasitic fly biology to underpin future interventions.</title>
        <authorList>
            <person name="Anstead C.A."/>
            <person name="Korhonen P.K."/>
            <person name="Young N.D."/>
            <person name="Hall R.S."/>
            <person name="Jex A.R."/>
            <person name="Murali S.C."/>
            <person name="Hughes D.S."/>
            <person name="Lee S.F."/>
            <person name="Perry T."/>
            <person name="Stroehlein A.J."/>
            <person name="Ansell B.R."/>
            <person name="Breugelmans B."/>
            <person name="Hofmann A."/>
            <person name="Qu J."/>
            <person name="Dugan S."/>
            <person name="Lee S.L."/>
            <person name="Chao H."/>
            <person name="Dinh H."/>
            <person name="Han Y."/>
            <person name="Doddapaneni H.V."/>
            <person name="Worley K.C."/>
            <person name="Muzny D.M."/>
            <person name="Ioannidis P."/>
            <person name="Waterhouse R.M."/>
            <person name="Zdobnov E.M."/>
            <person name="James P.J."/>
            <person name="Bagnall N.H."/>
            <person name="Kotze A.C."/>
            <person name="Gibbs R.A."/>
            <person name="Richards S."/>
            <person name="Batterham P."/>
            <person name="Gasser R.B."/>
        </authorList>
    </citation>
    <scope>NUCLEOTIDE SEQUENCE [LARGE SCALE GENOMIC DNA]</scope>
    <source>
        <strain evidence="6 7">LS</strain>
        <tissue evidence="6">Full body</tissue>
    </source>
</reference>
<evidence type="ECO:0000313" key="7">
    <source>
        <dbReference type="Proteomes" id="UP000037069"/>
    </source>
</evidence>
<feature type="domain" description="Ig-like" evidence="5">
    <location>
        <begin position="617"/>
        <end position="709"/>
    </location>
</feature>
<evidence type="ECO:0000256" key="3">
    <source>
        <dbReference type="SAM" id="Phobius"/>
    </source>
</evidence>
<feature type="signal peptide" evidence="4">
    <location>
        <begin position="1"/>
        <end position="21"/>
    </location>
</feature>
<keyword evidence="1" id="KW-0393">Immunoglobulin domain</keyword>
<dbReference type="Pfam" id="PF07679">
    <property type="entry name" value="I-set"/>
    <property type="match status" value="1"/>
</dbReference>
<proteinExistence type="predicted"/>
<evidence type="ECO:0000256" key="1">
    <source>
        <dbReference type="ARBA" id="ARBA00023319"/>
    </source>
</evidence>
<dbReference type="AlphaFoldDB" id="A0A0L0CMG6"/>
<accession>A0A0L0CMG6</accession>
<dbReference type="GO" id="GO:0070593">
    <property type="term" value="P:dendrite self-avoidance"/>
    <property type="evidence" value="ECO:0007669"/>
    <property type="project" value="TreeGrafter"/>
</dbReference>
<dbReference type="FunFam" id="2.60.40.10:FF:002357">
    <property type="entry name" value="Basigin, isoform G"/>
    <property type="match status" value="1"/>
</dbReference>
<name>A0A0L0CMG6_LUCCU</name>
<dbReference type="SUPFAM" id="SSF48726">
    <property type="entry name" value="Immunoglobulin"/>
    <property type="match status" value="2"/>
</dbReference>
<dbReference type="PROSITE" id="PS50835">
    <property type="entry name" value="IG_LIKE"/>
    <property type="match status" value="1"/>
</dbReference>
<feature type="region of interest" description="Disordered" evidence="2">
    <location>
        <begin position="218"/>
        <end position="238"/>
    </location>
</feature>
<dbReference type="PANTHER" id="PTHR10075">
    <property type="entry name" value="BASIGIN RELATED"/>
    <property type="match status" value="1"/>
</dbReference>
<keyword evidence="3" id="KW-0472">Membrane</keyword>